<keyword evidence="3" id="KW-1185">Reference proteome</keyword>
<dbReference type="KEGG" id="cmah:C1I91_06025"/>
<evidence type="ECO:0000256" key="1">
    <source>
        <dbReference type="SAM" id="MobiDB-lite"/>
    </source>
</evidence>
<evidence type="ECO:0000313" key="2">
    <source>
        <dbReference type="EMBL" id="QAA31237.1"/>
    </source>
</evidence>
<dbReference type="NCBIfam" id="TIGR01537">
    <property type="entry name" value="portal_HK97"/>
    <property type="match status" value="1"/>
</dbReference>
<feature type="region of interest" description="Disordered" evidence="1">
    <location>
        <begin position="399"/>
        <end position="432"/>
    </location>
</feature>
<dbReference type="EMBL" id="CP025746">
    <property type="protein sequence ID" value="QAA31237.1"/>
    <property type="molecule type" value="Genomic_DNA"/>
</dbReference>
<proteinExistence type="predicted"/>
<accession>A0A410DQC0</accession>
<name>A0A410DQC0_9CLOT</name>
<reference evidence="2 3" key="1">
    <citation type="submission" date="2018-01" db="EMBL/GenBank/DDBJ databases">
        <title>Genome Sequencing and Assembly of Anaerobacter polyendosporus strain CT4.</title>
        <authorList>
            <person name="Tachaapaikoon C."/>
            <person name="Sutheeworapong S."/>
            <person name="Jenjaroenpun P."/>
            <person name="Wongsurawat T."/>
            <person name="Nookeaw I."/>
            <person name="Cheawchanlertfa P."/>
            <person name="Kosugi A."/>
            <person name="Cheevadhanarak S."/>
            <person name="Ratanakhanokchai K."/>
        </authorList>
    </citation>
    <scope>NUCLEOTIDE SEQUENCE [LARGE SCALE GENOMIC DNA]</scope>
    <source>
        <strain evidence="2 3">CT4</strain>
    </source>
</reference>
<organism evidence="2 3">
    <name type="scientific">Clostridium manihotivorum</name>
    <dbReference type="NCBI Taxonomy" id="2320868"/>
    <lineage>
        <taxon>Bacteria</taxon>
        <taxon>Bacillati</taxon>
        <taxon>Bacillota</taxon>
        <taxon>Clostridia</taxon>
        <taxon>Eubacteriales</taxon>
        <taxon>Clostridiaceae</taxon>
        <taxon>Clostridium</taxon>
    </lineage>
</organism>
<dbReference type="Proteomes" id="UP000286268">
    <property type="component" value="Chromosome"/>
</dbReference>
<protein>
    <submittedName>
        <fullName evidence="2">Phage portal protein</fullName>
    </submittedName>
</protein>
<feature type="compositionally biased region" description="Polar residues" evidence="1">
    <location>
        <begin position="399"/>
        <end position="408"/>
    </location>
</feature>
<sequence length="701" mass="79127">MRPIGLFNFTKKNVTKAINTARSKLYEGYFNQVITIPPSMNTSDFLRAYGQIGWLFACVNRISQNVASNEWKAYKGETVQQSSLALNVLKRPNPFMSQFQLMWKTVAFLELTGKCYWYIAKDGIGRPKEIWCISPMDMWVVPDKDNYIKGYMYKAGAQQIPLSVDEVIAFQLPDLINPYSGVGPSQAAANDLEADKYTSQYVRNFFYNDAKPAGIVNFPDISDEDYERAKAQWNDKYKGVENSNKIAFARGGEVTFTPITMNIKDLDVSNLKDKSRDGILGTFGVPKSILGITDDVNRANAETAEYTFAKHTIKPVLQLIQDILNNEYVPMFKEQSELKFVDPVPENKEFTKSVLDSQVDKSITKNEAREVLNKLLGLNLKPLIGGDVIYQPVTQQPMGTALPTQQSAPKEDDKPVEEEPPNEPTKSVKKNMLSKGVRKKIARLIEKNNKTRQEDFLKLAEPLQNEFNKIIKSYFNDMQKDVVSKILDGSKDPVDLKKWNKELQDKTIALYVKCFKAGGESVVNEFKDIGNYIHKDTGVSFNIKDPKVQQRIKNKVSNITKVNDDTKDRVKDIIEDLYNSEDDFTIREIAKKIAAEDFYEFSPARAKTVAQTETMTSLNQATIEGYKQNSDLIDGKAWLPSYHNTRQSHIDAGNEYSMDSPISVDEPFNVGGYDCECPGDDSLPASEVVNCACCMSPVINI</sequence>
<dbReference type="InterPro" id="IPR006427">
    <property type="entry name" value="Portal_HK97"/>
</dbReference>
<dbReference type="InterPro" id="IPR006944">
    <property type="entry name" value="Phage/GTA_portal"/>
</dbReference>
<dbReference type="Pfam" id="PF04860">
    <property type="entry name" value="Phage_portal"/>
    <property type="match status" value="1"/>
</dbReference>
<gene>
    <name evidence="2" type="ORF">C1I91_06025</name>
</gene>
<dbReference type="AlphaFoldDB" id="A0A410DQC0"/>
<evidence type="ECO:0000313" key="3">
    <source>
        <dbReference type="Proteomes" id="UP000286268"/>
    </source>
</evidence>